<dbReference type="GeneID" id="31366227"/>
<dbReference type="InterPro" id="IPR017441">
    <property type="entry name" value="Protein_kinase_ATP_BS"/>
</dbReference>
<keyword evidence="1 3" id="KW-0547">Nucleotide-binding</keyword>
<evidence type="ECO:0000256" key="2">
    <source>
        <dbReference type="ARBA" id="ARBA00022840"/>
    </source>
</evidence>
<dbReference type="InterPro" id="IPR021861">
    <property type="entry name" value="THO_THOC1"/>
</dbReference>
<feature type="compositionally biased region" description="Low complexity" evidence="4">
    <location>
        <begin position="340"/>
        <end position="352"/>
    </location>
</feature>
<dbReference type="GO" id="GO:0005524">
    <property type="term" value="F:ATP binding"/>
    <property type="evidence" value="ECO:0007669"/>
    <property type="project" value="UniProtKB-UniRule"/>
</dbReference>
<gene>
    <name evidence="6" type="ORF">PPL_10758</name>
</gene>
<dbReference type="Gene3D" id="1.10.510.10">
    <property type="entry name" value="Transferase(Phosphotransferase) domain 1"/>
    <property type="match status" value="1"/>
</dbReference>
<evidence type="ECO:0000256" key="4">
    <source>
        <dbReference type="SAM" id="MobiDB-lite"/>
    </source>
</evidence>
<keyword evidence="2 3" id="KW-0067">ATP-binding</keyword>
<keyword evidence="7" id="KW-1185">Reference proteome</keyword>
<dbReference type="PROSITE" id="PS50011">
    <property type="entry name" value="PROTEIN_KINASE_DOM"/>
    <property type="match status" value="1"/>
</dbReference>
<dbReference type="RefSeq" id="XP_020427839.1">
    <property type="nucleotide sequence ID" value="XM_020581523.1"/>
</dbReference>
<evidence type="ECO:0000256" key="1">
    <source>
        <dbReference type="ARBA" id="ARBA00022741"/>
    </source>
</evidence>
<dbReference type="FunCoup" id="D3BSD2">
    <property type="interactions" value="302"/>
</dbReference>
<sequence>MGACCGKEAKPERENPKASAHTSEPVTKTAEVRAEEKISSAQDISIGNVEDSYVVGKELGRGAFSVVREGTKKANNEKVALKYIEKKFVKKKHIEQLRREIDIMKKVNHPNVLALKEIFESDTHLTLVMELVTGGELFYKIVERGSFTEKDARNVVRQVCAGVEYLHSQGIAHRDLKPENLLCSGDGDDMTIKIADFGLSKIFGGGEQLETSCGTPDYVAPEVLTGGSYDNAVDMWSIGVITYILLCGFPPFYASSQNLLFEKILTADYDFPEPEWTHVSESAKSFIRALIVKDPEQRYTAKRCLEDAWITGSDINAVDLHSHFAEKMKKYNDQRRNAQPTISTPPVSTTTSSVINIKPTDLKPLFSEIITNITNRDESVESQKPAIRESLARHLPSFDQSKVATDLQQAEWRSNIELPLRQGLNNLFKLESIKNEKIEQLIELAIFIYDLGYVEATYLLYIFEDLFESRSISESIELFSLMESRVEFFSQDAFVGSGRAKKQLLKLCNDMLRRLSKSTNPEPCGRILIFMSYLIPMSDPSGINSKSINNDEHSNSIELLLKQQQQDQNQLLDRDRDGNESGNTVDLNFYRQFWSLQSFFHNPYQLINNVPSSGFVVAANASVIINKDRWNHFTQAVELVLTTFATHINLDELEALPKTHYFTKYLTGSNLMKLQLKDAIFRRNILTQLLFTFQFLEITIQKNPSLFSDDYRETNWISWKRDNACKSFEKPSCQPIVVKKRKVKKASSSSKVTMGNAELSRLWNISNDNHEFLKQEMKLSLDTYLEPLKQEIAQQAVEAKLKEEKEERLKQKEAKRREDRLKREEELAEKKRKNPDYVMTEEDEEPIIIDSDELEDLDDPQPLLKDDQMYIWKTMRLMSRKRIDCFRSSENKLKVDEIVQSYYNNNNNNNNHKNQST</sequence>
<accession>D3BSD2</accession>
<dbReference type="InterPro" id="IPR011009">
    <property type="entry name" value="Kinase-like_dom_sf"/>
</dbReference>
<protein>
    <recommendedName>
        <fullName evidence="5">Protein kinase domain-containing protein</fullName>
    </recommendedName>
</protein>
<feature type="region of interest" description="Disordered" evidence="4">
    <location>
        <begin position="802"/>
        <end position="832"/>
    </location>
</feature>
<reference evidence="6 7" key="1">
    <citation type="journal article" date="2011" name="Genome Res.">
        <title>Phylogeny-wide analysis of social amoeba genomes highlights ancient origins for complex intercellular communication.</title>
        <authorList>
            <person name="Heidel A.J."/>
            <person name="Lawal H.M."/>
            <person name="Felder M."/>
            <person name="Schilde C."/>
            <person name="Helps N.R."/>
            <person name="Tunggal B."/>
            <person name="Rivero F."/>
            <person name="John U."/>
            <person name="Schleicher M."/>
            <person name="Eichinger L."/>
            <person name="Platzer M."/>
            <person name="Noegel A.A."/>
            <person name="Schaap P."/>
            <person name="Gloeckner G."/>
        </authorList>
    </citation>
    <scope>NUCLEOTIDE SEQUENCE [LARGE SCALE GENOMIC DNA]</scope>
    <source>
        <strain evidence="7">ATCC 26659 / Pp 5 / PN500</strain>
    </source>
</reference>
<dbReference type="GO" id="GO:0004672">
    <property type="term" value="F:protein kinase activity"/>
    <property type="evidence" value="ECO:0007669"/>
    <property type="project" value="InterPro"/>
</dbReference>
<evidence type="ECO:0000313" key="6">
    <source>
        <dbReference type="EMBL" id="EFA75705.1"/>
    </source>
</evidence>
<dbReference type="InParanoid" id="D3BSD2"/>
<dbReference type="PROSITE" id="PS00108">
    <property type="entry name" value="PROTEIN_KINASE_ST"/>
    <property type="match status" value="1"/>
</dbReference>
<dbReference type="SMART" id="SM00220">
    <property type="entry name" value="S_TKc"/>
    <property type="match status" value="1"/>
</dbReference>
<evidence type="ECO:0000259" key="5">
    <source>
        <dbReference type="PROSITE" id="PS50011"/>
    </source>
</evidence>
<dbReference type="AlphaFoldDB" id="D3BSD2"/>
<dbReference type="SUPFAM" id="SSF56112">
    <property type="entry name" value="Protein kinase-like (PK-like)"/>
    <property type="match status" value="1"/>
</dbReference>
<dbReference type="FunFam" id="1.10.510.10:FF:001435">
    <property type="entry name" value="Probable myosin light chain kinase DDB_G0275057"/>
    <property type="match status" value="1"/>
</dbReference>
<dbReference type="STRING" id="670386.D3BSD2"/>
<evidence type="ECO:0000256" key="3">
    <source>
        <dbReference type="PROSITE-ProRule" id="PRU10141"/>
    </source>
</evidence>
<feature type="compositionally biased region" description="Basic and acidic residues" evidence="4">
    <location>
        <begin position="802"/>
        <end position="829"/>
    </location>
</feature>
<dbReference type="EMBL" id="ADBJ01000051">
    <property type="protein sequence ID" value="EFA75705.1"/>
    <property type="molecule type" value="Genomic_DNA"/>
</dbReference>
<dbReference type="CDD" id="cd05117">
    <property type="entry name" value="STKc_CAMK"/>
    <property type="match status" value="1"/>
</dbReference>
<dbReference type="PANTHER" id="PTHR24347">
    <property type="entry name" value="SERINE/THREONINE-PROTEIN KINASE"/>
    <property type="match status" value="1"/>
</dbReference>
<dbReference type="InterPro" id="IPR008271">
    <property type="entry name" value="Ser/Thr_kinase_AS"/>
</dbReference>
<proteinExistence type="predicted"/>
<dbReference type="InterPro" id="IPR000719">
    <property type="entry name" value="Prot_kinase_dom"/>
</dbReference>
<organism evidence="6 7">
    <name type="scientific">Heterostelium pallidum (strain ATCC 26659 / Pp 5 / PN500)</name>
    <name type="common">Cellular slime mold</name>
    <name type="synonym">Polysphondylium pallidum</name>
    <dbReference type="NCBI Taxonomy" id="670386"/>
    <lineage>
        <taxon>Eukaryota</taxon>
        <taxon>Amoebozoa</taxon>
        <taxon>Evosea</taxon>
        <taxon>Eumycetozoa</taxon>
        <taxon>Dictyostelia</taxon>
        <taxon>Acytosteliales</taxon>
        <taxon>Acytosteliaceae</taxon>
        <taxon>Heterostelium</taxon>
    </lineage>
</organism>
<comment type="caution">
    <text evidence="6">The sequence shown here is derived from an EMBL/GenBank/DDBJ whole genome shotgun (WGS) entry which is preliminary data.</text>
</comment>
<dbReference type="Gene3D" id="3.30.200.20">
    <property type="entry name" value="Phosphorylase Kinase, domain 1"/>
    <property type="match status" value="1"/>
</dbReference>
<name>D3BSD2_HETP5</name>
<dbReference type="Pfam" id="PF00069">
    <property type="entry name" value="Pkinase"/>
    <property type="match status" value="1"/>
</dbReference>
<feature type="domain" description="Protein kinase" evidence="5">
    <location>
        <begin position="53"/>
        <end position="310"/>
    </location>
</feature>
<feature type="region of interest" description="Disordered" evidence="4">
    <location>
        <begin position="1"/>
        <end position="34"/>
    </location>
</feature>
<feature type="compositionally biased region" description="Basic and acidic residues" evidence="4">
    <location>
        <begin position="7"/>
        <end position="16"/>
    </location>
</feature>
<dbReference type="FunFam" id="3.30.200.20:FF:000042">
    <property type="entry name" value="Aurora kinase A"/>
    <property type="match status" value="1"/>
</dbReference>
<evidence type="ECO:0000313" key="7">
    <source>
        <dbReference type="Proteomes" id="UP000001396"/>
    </source>
</evidence>
<dbReference type="Pfam" id="PF11957">
    <property type="entry name" value="efThoc1"/>
    <property type="match status" value="2"/>
</dbReference>
<feature type="binding site" evidence="3">
    <location>
        <position position="91"/>
    </location>
    <ligand>
        <name>ATP</name>
        <dbReference type="ChEBI" id="CHEBI:30616"/>
    </ligand>
</feature>
<feature type="region of interest" description="Disordered" evidence="4">
    <location>
        <begin position="332"/>
        <end position="352"/>
    </location>
</feature>
<dbReference type="Proteomes" id="UP000001396">
    <property type="component" value="Unassembled WGS sequence"/>
</dbReference>
<dbReference type="PROSITE" id="PS00107">
    <property type="entry name" value="PROTEIN_KINASE_ATP"/>
    <property type="match status" value="1"/>
</dbReference>